<dbReference type="GO" id="GO:0003700">
    <property type="term" value="F:DNA-binding transcription factor activity"/>
    <property type="evidence" value="ECO:0007669"/>
    <property type="project" value="InterPro"/>
</dbReference>
<dbReference type="InterPro" id="IPR036388">
    <property type="entry name" value="WH-like_DNA-bd_sf"/>
</dbReference>
<dbReference type="SMART" id="SM00347">
    <property type="entry name" value="HTH_MARR"/>
    <property type="match status" value="1"/>
</dbReference>
<comment type="caution">
    <text evidence="5">The sequence shown here is derived from an EMBL/GenBank/DDBJ whole genome shotgun (WGS) entry which is preliminary data.</text>
</comment>
<protein>
    <submittedName>
        <fullName evidence="5">MarR family transcriptional regulator</fullName>
    </submittedName>
</protein>
<name>A0A938XA89_9CLOT</name>
<dbReference type="EMBL" id="JACJKS010000004">
    <property type="protein sequence ID" value="MBM6947731.1"/>
    <property type="molecule type" value="Genomic_DNA"/>
</dbReference>
<accession>A0A938XA89</accession>
<dbReference type="Proteomes" id="UP000705508">
    <property type="component" value="Unassembled WGS sequence"/>
</dbReference>
<dbReference type="Gene3D" id="1.10.10.10">
    <property type="entry name" value="Winged helix-like DNA-binding domain superfamily/Winged helix DNA-binding domain"/>
    <property type="match status" value="1"/>
</dbReference>
<reference evidence="5" key="1">
    <citation type="submission" date="2020-08" db="EMBL/GenBank/DDBJ databases">
        <authorList>
            <person name="Cejkova D."/>
            <person name="Kubasova T."/>
            <person name="Jahodarova E."/>
            <person name="Rychlik I."/>
        </authorList>
    </citation>
    <scope>NUCLEOTIDE SEQUENCE</scope>
    <source>
        <strain evidence="5">An582</strain>
    </source>
</reference>
<dbReference type="GO" id="GO:0003677">
    <property type="term" value="F:DNA binding"/>
    <property type="evidence" value="ECO:0007669"/>
    <property type="project" value="UniProtKB-KW"/>
</dbReference>
<evidence type="ECO:0000313" key="5">
    <source>
        <dbReference type="EMBL" id="MBM6947731.1"/>
    </source>
</evidence>
<reference evidence="5" key="2">
    <citation type="journal article" date="2021" name="Sci. Rep.">
        <title>The distribution of antibiotic resistance genes in chicken gut microbiota commensals.</title>
        <authorList>
            <person name="Juricova H."/>
            <person name="Matiasovicova J."/>
            <person name="Kubasova T."/>
            <person name="Cejkova D."/>
            <person name="Rychlik I."/>
        </authorList>
    </citation>
    <scope>NUCLEOTIDE SEQUENCE</scope>
    <source>
        <strain evidence="5">An582</strain>
    </source>
</reference>
<dbReference type="Pfam" id="PF12802">
    <property type="entry name" value="MarR_2"/>
    <property type="match status" value="1"/>
</dbReference>
<evidence type="ECO:0000256" key="2">
    <source>
        <dbReference type="ARBA" id="ARBA00023125"/>
    </source>
</evidence>
<proteinExistence type="predicted"/>
<keyword evidence="3" id="KW-0804">Transcription</keyword>
<evidence type="ECO:0000256" key="1">
    <source>
        <dbReference type="ARBA" id="ARBA00023015"/>
    </source>
</evidence>
<dbReference type="SUPFAM" id="SSF46785">
    <property type="entry name" value="Winged helix' DNA-binding domain"/>
    <property type="match status" value="1"/>
</dbReference>
<evidence type="ECO:0000256" key="3">
    <source>
        <dbReference type="ARBA" id="ARBA00023163"/>
    </source>
</evidence>
<organism evidence="5 6">
    <name type="scientific">Mordavella massiliensis</name>
    <dbReference type="NCBI Taxonomy" id="1871024"/>
    <lineage>
        <taxon>Bacteria</taxon>
        <taxon>Bacillati</taxon>
        <taxon>Bacillota</taxon>
        <taxon>Clostridia</taxon>
        <taxon>Eubacteriales</taxon>
        <taxon>Clostridiaceae</taxon>
        <taxon>Mordavella</taxon>
    </lineage>
</organism>
<dbReference type="PANTHER" id="PTHR42756:SF1">
    <property type="entry name" value="TRANSCRIPTIONAL REPRESSOR OF EMRAB OPERON"/>
    <property type="match status" value="1"/>
</dbReference>
<feature type="domain" description="HTH marR-type" evidence="4">
    <location>
        <begin position="1"/>
        <end position="138"/>
    </location>
</feature>
<dbReference type="PANTHER" id="PTHR42756">
    <property type="entry name" value="TRANSCRIPTIONAL REGULATOR, MARR"/>
    <property type="match status" value="1"/>
</dbReference>
<keyword evidence="2" id="KW-0238">DNA-binding</keyword>
<sequence length="151" mass="17445">MQKTVEAMLGYFTQIRQVYAGELNRRFEKEKFSPNEMSVLILLSNNRTIDTASQMRVVLGVSKGLVSRSIESLAERGLVECRQDERDRRIQRVCLTGAAAPFVRRLNEEIGRINREVLADISQEEIDQMENTMMKVLQKFTEKDLSVKEMD</sequence>
<dbReference type="RefSeq" id="WP_204905787.1">
    <property type="nucleotide sequence ID" value="NZ_JACJKS010000004.1"/>
</dbReference>
<dbReference type="InterPro" id="IPR000835">
    <property type="entry name" value="HTH_MarR-typ"/>
</dbReference>
<evidence type="ECO:0000313" key="6">
    <source>
        <dbReference type="Proteomes" id="UP000705508"/>
    </source>
</evidence>
<dbReference type="PROSITE" id="PS50995">
    <property type="entry name" value="HTH_MARR_2"/>
    <property type="match status" value="1"/>
</dbReference>
<keyword evidence="1" id="KW-0805">Transcription regulation</keyword>
<gene>
    <name evidence="5" type="ORF">H6A20_03505</name>
</gene>
<dbReference type="InterPro" id="IPR036390">
    <property type="entry name" value="WH_DNA-bd_sf"/>
</dbReference>
<evidence type="ECO:0000259" key="4">
    <source>
        <dbReference type="PROSITE" id="PS50995"/>
    </source>
</evidence>
<dbReference type="AlphaFoldDB" id="A0A938XA89"/>